<dbReference type="OrthoDB" id="1924787at2759"/>
<feature type="domain" description="EGF-like" evidence="4 5">
    <location>
        <begin position="95"/>
        <end position="106"/>
    </location>
</feature>
<dbReference type="Gene3D" id="2.10.25.10">
    <property type="entry name" value="Laminin"/>
    <property type="match status" value="1"/>
</dbReference>
<dbReference type="PROSITE" id="PS00022">
    <property type="entry name" value="EGF_1"/>
    <property type="match status" value="2"/>
</dbReference>
<feature type="domain" description="EGF-like" evidence="4">
    <location>
        <begin position="43"/>
        <end position="54"/>
    </location>
</feature>
<dbReference type="GO" id="GO:0016757">
    <property type="term" value="F:glycosyltransferase activity"/>
    <property type="evidence" value="ECO:0007669"/>
    <property type="project" value="InterPro"/>
</dbReference>
<dbReference type="Proteomes" id="UP000612055">
    <property type="component" value="Unassembled WGS sequence"/>
</dbReference>
<keyword evidence="7" id="KW-1185">Reference proteome</keyword>
<dbReference type="InterPro" id="IPR004263">
    <property type="entry name" value="Exostosin"/>
</dbReference>
<keyword evidence="3" id="KW-0333">Golgi apparatus</keyword>
<dbReference type="PANTHER" id="PTHR11062">
    <property type="entry name" value="EXOSTOSIN HEPARAN SULFATE GLYCOSYLTRANSFERASE -RELATED"/>
    <property type="match status" value="1"/>
</dbReference>
<evidence type="ECO:0000259" key="5">
    <source>
        <dbReference type="PROSITE" id="PS01186"/>
    </source>
</evidence>
<evidence type="ECO:0000313" key="7">
    <source>
        <dbReference type="Proteomes" id="UP000612055"/>
    </source>
</evidence>
<protein>
    <recommendedName>
        <fullName evidence="4 5">EGF-like domain-containing protein</fullName>
    </recommendedName>
</protein>
<accession>A0A835XZP6</accession>
<evidence type="ECO:0000256" key="3">
    <source>
        <dbReference type="ARBA" id="ARBA00023034"/>
    </source>
</evidence>
<dbReference type="PANTHER" id="PTHR11062:SF376">
    <property type="entry name" value="EXOSTOSIN FAMILY PROTEIN"/>
    <property type="match status" value="1"/>
</dbReference>
<dbReference type="InterPro" id="IPR040911">
    <property type="entry name" value="Exostosin_GT47"/>
</dbReference>
<comment type="subcellular location">
    <subcellularLocation>
        <location evidence="1">Golgi apparatus membrane</location>
        <topology evidence="1">Single-pass type II membrane protein</topology>
    </subcellularLocation>
</comment>
<gene>
    <name evidence="6" type="ORF">HYH03_010182</name>
</gene>
<reference evidence="6" key="1">
    <citation type="journal article" date="2020" name="bioRxiv">
        <title>Comparative genomics of Chlamydomonas.</title>
        <authorList>
            <person name="Craig R.J."/>
            <person name="Hasan A.R."/>
            <person name="Ness R.W."/>
            <person name="Keightley P.D."/>
        </authorList>
    </citation>
    <scope>NUCLEOTIDE SEQUENCE</scope>
    <source>
        <strain evidence="6">CCAP 11/70</strain>
    </source>
</reference>
<comment type="caution">
    <text evidence="6">The sequence shown here is derived from an EMBL/GenBank/DDBJ whole genome shotgun (WGS) entry which is preliminary data.</text>
</comment>
<comment type="similarity">
    <text evidence="2">Belongs to the glycosyltransferase 47 family.</text>
</comment>
<sequence>MGGMSTAGRLRPQEGAAISNVSGRCRSGCYANGGICIEELGRCDCPKHRLGGDCERNASFADFAHLVQEPKVEQRYPYPCLNACNGKGSCTWGDCSCRPGYFGPDCSASLRPGTNRTWLLDGSYTPRAARPHVYVYDIPHNYSSWRNALRVDRPLQWVFWQRLLGSGALTADGDAADWYYIPVRLRSTTDGVRLAECIAYIRAHWPWFDRLQGHRHFIIHTGDMGRGEVMDEARALSENVTWLHHWGLTETWKEANWKAAHRPGKDIVVPVYMDARYGSGHIIHSGLHPRAPRLERTGTLLFSGRICGDKSQPDPAKPWPHCAARKGDHYSQGVRQMVHFYHHDRIGYRITTHNPSYAVDLLRYRWCLSPSGGGHGHRQALVAAMGCVPLVIADNVSQPFEPEMDWSAFALRLPQADIPVLHQRLAAVDPATLQRLQDALLCAAQHLIYSSSLGSFMQEDGSWDAFEFTLQILRMQQTYPDLEPQDYARMDEQFRTFVNCGEQDMATYGRKLREAHRRMYPAVPPFPDGTNVTWERLYEPAPNSTAPHSTSLPWLFGAYLRRTSADQPNKLQLCSTSNWDVMKARCGSSGYRHVSYWHAIPPGGSACNDHAADLATCPRTWQ</sequence>
<dbReference type="Pfam" id="PF03016">
    <property type="entry name" value="Exostosin_GT47"/>
    <property type="match status" value="1"/>
</dbReference>
<name>A0A835XZP6_9CHLO</name>
<organism evidence="6 7">
    <name type="scientific">Edaphochlamys debaryana</name>
    <dbReference type="NCBI Taxonomy" id="47281"/>
    <lineage>
        <taxon>Eukaryota</taxon>
        <taxon>Viridiplantae</taxon>
        <taxon>Chlorophyta</taxon>
        <taxon>core chlorophytes</taxon>
        <taxon>Chlorophyceae</taxon>
        <taxon>CS clade</taxon>
        <taxon>Chlamydomonadales</taxon>
        <taxon>Chlamydomonadales incertae sedis</taxon>
        <taxon>Edaphochlamys</taxon>
    </lineage>
</organism>
<dbReference type="AlphaFoldDB" id="A0A835XZP6"/>
<dbReference type="PROSITE" id="PS01186">
    <property type="entry name" value="EGF_2"/>
    <property type="match status" value="1"/>
</dbReference>
<evidence type="ECO:0000259" key="4">
    <source>
        <dbReference type="PROSITE" id="PS00022"/>
    </source>
</evidence>
<dbReference type="InterPro" id="IPR000742">
    <property type="entry name" value="EGF"/>
</dbReference>
<evidence type="ECO:0000313" key="6">
    <source>
        <dbReference type="EMBL" id="KAG2491391.1"/>
    </source>
</evidence>
<evidence type="ECO:0000256" key="2">
    <source>
        <dbReference type="ARBA" id="ARBA00010271"/>
    </source>
</evidence>
<proteinExistence type="inferred from homology"/>
<dbReference type="GO" id="GO:0000139">
    <property type="term" value="C:Golgi membrane"/>
    <property type="evidence" value="ECO:0007669"/>
    <property type="project" value="UniProtKB-SubCell"/>
</dbReference>
<dbReference type="EMBL" id="JAEHOE010000053">
    <property type="protein sequence ID" value="KAG2491391.1"/>
    <property type="molecule type" value="Genomic_DNA"/>
</dbReference>
<evidence type="ECO:0000256" key="1">
    <source>
        <dbReference type="ARBA" id="ARBA00004323"/>
    </source>
</evidence>